<feature type="active site" description="Charge relay system" evidence="9">
    <location>
        <position position="211"/>
    </location>
</feature>
<evidence type="ECO:0000256" key="4">
    <source>
        <dbReference type="ARBA" id="ARBA00013115"/>
    </source>
</evidence>
<comment type="catalytic activity">
    <reaction evidence="1">
        <text>[L-4-(L-arginin-2-N-yl)aspartate](n) + H2O = [L-4-(L-arginin-2-N-yl)aspartate](n-1) + L-4-(L-arginin-2-N-yl)aspartate</text>
        <dbReference type="Rhea" id="RHEA:12845"/>
        <dbReference type="Rhea" id="RHEA-COMP:13728"/>
        <dbReference type="Rhea" id="RHEA-COMP:13734"/>
        <dbReference type="ChEBI" id="CHEBI:15377"/>
        <dbReference type="ChEBI" id="CHEBI:137986"/>
        <dbReference type="ChEBI" id="CHEBI:137991"/>
        <dbReference type="EC" id="3.4.15.6"/>
    </reaction>
</comment>
<evidence type="ECO:0000256" key="3">
    <source>
        <dbReference type="ARBA" id="ARBA00006534"/>
    </source>
</evidence>
<dbReference type="InterPro" id="IPR011811">
    <property type="entry name" value="Peptidase_S51_cyanophycinase"/>
</dbReference>
<dbReference type="NCBIfam" id="TIGR02069">
    <property type="entry name" value="cyanophycinase"/>
    <property type="match status" value="1"/>
</dbReference>
<comment type="function">
    <text evidence="2">Exopeptidase that catalyzes the hydrolytic cleavage of multi-L-arginyl-poly-L-aspartic acid (cyanophycin; a water-insoluble reserve polymer) into aspartate-arginine dipeptides.</text>
</comment>
<dbReference type="InterPro" id="IPR029062">
    <property type="entry name" value="Class_I_gatase-like"/>
</dbReference>
<sequence>MNSQTAPLSKKSMIPKGLLVAIGGKEDKENDLQILSTVMSLVNKEKKKIEIITTASQHPKEVGSDYYRIFTKDPNHTVGLLHISTREQAADVSFLERISEADVIFFTGGDQLRITSILGGSPIEGEILRRYREEFCIIAGTSAGASAMSKTMINGGDSREALRKGTISVSSGIGLVDNAIIDTHFVERGRFSRLMQTVSMNPRNTGIGLGEDSGIVIEEGCILKAIGGGITVILDGQNLKYTNVANINSDESIAIENLVIHTIVDGYGYDLCRKRYLKPDDLRRMHLGESEENTNENN</sequence>
<dbReference type="GO" id="GO:0004180">
    <property type="term" value="F:carboxypeptidase activity"/>
    <property type="evidence" value="ECO:0007669"/>
    <property type="project" value="UniProtKB-KW"/>
</dbReference>
<dbReference type="Pfam" id="PF03575">
    <property type="entry name" value="Peptidase_S51"/>
    <property type="match status" value="1"/>
</dbReference>
<keyword evidence="8" id="KW-0720">Serine protease</keyword>
<accession>A0AA44BF15</accession>
<organism evidence="10 11">
    <name type="scientific">Isachenkonia alkalipeptolytica</name>
    <dbReference type="NCBI Taxonomy" id="2565777"/>
    <lineage>
        <taxon>Bacteria</taxon>
        <taxon>Bacillati</taxon>
        <taxon>Bacillota</taxon>
        <taxon>Clostridia</taxon>
        <taxon>Eubacteriales</taxon>
        <taxon>Clostridiaceae</taxon>
        <taxon>Isachenkonia</taxon>
    </lineage>
</organism>
<feature type="active site" description="Charge relay system" evidence="9">
    <location>
        <position position="142"/>
    </location>
</feature>
<keyword evidence="6" id="KW-0645">Protease</keyword>
<dbReference type="AlphaFoldDB" id="A0AA44BF15"/>
<dbReference type="InterPro" id="IPR005320">
    <property type="entry name" value="Peptidase_S51"/>
</dbReference>
<evidence type="ECO:0000256" key="8">
    <source>
        <dbReference type="ARBA" id="ARBA00022825"/>
    </source>
</evidence>
<protein>
    <recommendedName>
        <fullName evidence="5">Cyanophycinase</fullName>
        <ecNumber evidence="4">3.4.15.6</ecNumber>
    </recommendedName>
</protein>
<feature type="active site" description="Charge relay system" evidence="9">
    <location>
        <position position="184"/>
    </location>
</feature>
<reference evidence="10 11" key="1">
    <citation type="submission" date="2019-04" db="EMBL/GenBank/DDBJ databases">
        <title>Isachenkonia alkalipeptolytica gen. nov. sp. nov. a new anaerobic, alkiliphilic organothrophic bacterium capable to reduce synthesized ferrihydrite isolated from a soda lake.</title>
        <authorList>
            <person name="Toshchakov S.V."/>
            <person name="Zavarzina D.G."/>
            <person name="Zhilina T.N."/>
            <person name="Kostrikina N.A."/>
            <person name="Kublanov I.V."/>
        </authorList>
    </citation>
    <scope>NUCLEOTIDE SEQUENCE [LARGE SCALE GENOMIC DNA]</scope>
    <source>
        <strain evidence="10 11">Z-1701</strain>
    </source>
</reference>
<dbReference type="Proteomes" id="UP000449710">
    <property type="component" value="Unassembled WGS sequence"/>
</dbReference>
<dbReference type="PANTHER" id="PTHR36175:SF1">
    <property type="entry name" value="CYANOPHYCINASE"/>
    <property type="match status" value="1"/>
</dbReference>
<evidence type="ECO:0000256" key="7">
    <source>
        <dbReference type="ARBA" id="ARBA00022801"/>
    </source>
</evidence>
<proteinExistence type="inferred from homology"/>
<keyword evidence="11" id="KW-1185">Reference proteome</keyword>
<dbReference type="EC" id="3.4.15.6" evidence="4"/>
<gene>
    <name evidence="10" type="ORF">ISALK_13980</name>
</gene>
<comment type="similarity">
    <text evidence="3">Belongs to the peptidase S51 family.</text>
</comment>
<evidence type="ECO:0000256" key="2">
    <source>
        <dbReference type="ARBA" id="ARBA00002039"/>
    </source>
</evidence>
<dbReference type="RefSeq" id="WP_160723409.1">
    <property type="nucleotide sequence ID" value="NZ_SUMG01000032.1"/>
</dbReference>
<evidence type="ECO:0000256" key="5">
    <source>
        <dbReference type="ARBA" id="ARBA00015719"/>
    </source>
</evidence>
<keyword evidence="7 10" id="KW-0378">Hydrolase</keyword>
<dbReference type="CDD" id="cd03145">
    <property type="entry name" value="GAT1_cyanophycinase"/>
    <property type="match status" value="1"/>
</dbReference>
<evidence type="ECO:0000313" key="10">
    <source>
        <dbReference type="EMBL" id="NBG89592.1"/>
    </source>
</evidence>
<comment type="caution">
    <text evidence="10">The sequence shown here is derived from an EMBL/GenBank/DDBJ whole genome shotgun (WGS) entry which is preliminary data.</text>
</comment>
<evidence type="ECO:0000256" key="6">
    <source>
        <dbReference type="ARBA" id="ARBA00022670"/>
    </source>
</evidence>
<name>A0AA44BF15_9CLOT</name>
<keyword evidence="10" id="KW-0121">Carboxypeptidase</keyword>
<dbReference type="Gene3D" id="3.40.50.880">
    <property type="match status" value="1"/>
</dbReference>
<dbReference type="GO" id="GO:0008236">
    <property type="term" value="F:serine-type peptidase activity"/>
    <property type="evidence" value="ECO:0007669"/>
    <property type="project" value="UniProtKB-KW"/>
</dbReference>
<evidence type="ECO:0000256" key="1">
    <source>
        <dbReference type="ARBA" id="ARBA00001092"/>
    </source>
</evidence>
<evidence type="ECO:0000313" key="11">
    <source>
        <dbReference type="Proteomes" id="UP000449710"/>
    </source>
</evidence>
<dbReference type="PANTHER" id="PTHR36175">
    <property type="entry name" value="CYANOPHYCINASE"/>
    <property type="match status" value="1"/>
</dbReference>
<dbReference type="EMBL" id="SUMG01000032">
    <property type="protein sequence ID" value="NBG89592.1"/>
    <property type="molecule type" value="Genomic_DNA"/>
</dbReference>
<dbReference type="GO" id="GO:0008241">
    <property type="term" value="F:peptidyl-dipeptidase activity"/>
    <property type="evidence" value="ECO:0007669"/>
    <property type="project" value="UniProtKB-EC"/>
</dbReference>
<dbReference type="GO" id="GO:0006508">
    <property type="term" value="P:proteolysis"/>
    <property type="evidence" value="ECO:0007669"/>
    <property type="project" value="UniProtKB-KW"/>
</dbReference>
<dbReference type="SUPFAM" id="SSF52317">
    <property type="entry name" value="Class I glutamine amidotransferase-like"/>
    <property type="match status" value="1"/>
</dbReference>
<evidence type="ECO:0000256" key="9">
    <source>
        <dbReference type="PIRSR" id="PIRSR032067-1"/>
    </source>
</evidence>
<dbReference type="PIRSF" id="PIRSF032067">
    <property type="entry name" value="Cyanophycinase"/>
    <property type="match status" value="1"/>
</dbReference>